<dbReference type="PROSITE" id="PS51257">
    <property type="entry name" value="PROKAR_LIPOPROTEIN"/>
    <property type="match status" value="1"/>
</dbReference>
<gene>
    <name evidence="2" type="ORF">CRP01_22180</name>
</gene>
<evidence type="ECO:0000256" key="1">
    <source>
        <dbReference type="SAM" id="SignalP"/>
    </source>
</evidence>
<reference evidence="2 3" key="1">
    <citation type="submission" date="2017-10" db="EMBL/GenBank/DDBJ databases">
        <title>The draft genome sequence of Lewinella nigricans NBRC 102662.</title>
        <authorList>
            <person name="Wang K."/>
        </authorList>
    </citation>
    <scope>NUCLEOTIDE SEQUENCE [LARGE SCALE GENOMIC DNA]</scope>
    <source>
        <strain evidence="2 3">NBRC 102662</strain>
    </source>
</reference>
<evidence type="ECO:0008006" key="4">
    <source>
        <dbReference type="Google" id="ProtNLM"/>
    </source>
</evidence>
<evidence type="ECO:0000313" key="3">
    <source>
        <dbReference type="Proteomes" id="UP000223913"/>
    </source>
</evidence>
<keyword evidence="3" id="KW-1185">Reference proteome</keyword>
<dbReference type="Pfam" id="PF14125">
    <property type="entry name" value="DUF4292"/>
    <property type="match status" value="1"/>
</dbReference>
<proteinExistence type="predicted"/>
<feature type="signal peptide" evidence="1">
    <location>
        <begin position="1"/>
        <end position="18"/>
    </location>
</feature>
<dbReference type="EMBL" id="PDUD01000026">
    <property type="protein sequence ID" value="PHN04273.1"/>
    <property type="molecule type" value="Genomic_DNA"/>
</dbReference>
<dbReference type="OrthoDB" id="849114at2"/>
<dbReference type="RefSeq" id="WP_099152299.1">
    <property type="nucleotide sequence ID" value="NZ_PDUD01000026.1"/>
</dbReference>
<comment type="caution">
    <text evidence="2">The sequence shown here is derived from an EMBL/GenBank/DDBJ whole genome shotgun (WGS) entry which is preliminary data.</text>
</comment>
<dbReference type="InterPro" id="IPR025634">
    <property type="entry name" value="DUF4292"/>
</dbReference>
<dbReference type="Proteomes" id="UP000223913">
    <property type="component" value="Unassembled WGS sequence"/>
</dbReference>
<organism evidence="2 3">
    <name type="scientific">Flavilitoribacter nigricans (strain ATCC 23147 / DSM 23189 / NBRC 102662 / NCIMB 1420 / SS-2)</name>
    <name type="common">Lewinella nigricans</name>
    <dbReference type="NCBI Taxonomy" id="1122177"/>
    <lineage>
        <taxon>Bacteria</taxon>
        <taxon>Pseudomonadati</taxon>
        <taxon>Bacteroidota</taxon>
        <taxon>Saprospiria</taxon>
        <taxon>Saprospirales</taxon>
        <taxon>Lewinellaceae</taxon>
        <taxon>Flavilitoribacter</taxon>
    </lineage>
</organism>
<protein>
    <recommendedName>
        <fullName evidence="4">DUF4292 domain-containing protein</fullName>
    </recommendedName>
</protein>
<sequence length="256" mass="29075">MLIQLRPTALLIILLAFAACKSAKKPETTKVKDVTAGKLLDHMVKNQVKADWLEAKARISYDGEDQSVSASASIVMRKDSLVWMSVRKLGFEVARVQIDKDSVYVINRLSNEYTIQGLDYLASSYNLPANLKTIQAILLGNPVFLNSRDMTLNKEEANYHLISSSGQLENHFWLDMASLALVRTRYGDLRNRREVNLLLEDYQPLDAEQNFSYLRQIKVDSSELGEAAIEIDFSDVKINVPQEIRFSIPSRYTRVD</sequence>
<accession>A0A2D0N913</accession>
<dbReference type="AlphaFoldDB" id="A0A2D0N913"/>
<keyword evidence="1" id="KW-0732">Signal</keyword>
<feature type="chain" id="PRO_5012090340" description="DUF4292 domain-containing protein" evidence="1">
    <location>
        <begin position="19"/>
        <end position="256"/>
    </location>
</feature>
<evidence type="ECO:0000313" key="2">
    <source>
        <dbReference type="EMBL" id="PHN04273.1"/>
    </source>
</evidence>
<name>A0A2D0N913_FLAN2</name>